<dbReference type="NCBIfam" id="TIGR03023">
    <property type="entry name" value="WcaJ_sugtrans"/>
    <property type="match status" value="1"/>
</dbReference>
<dbReference type="EMBL" id="MNUJ01000002">
    <property type="protein sequence ID" value="OIN90293.1"/>
    <property type="molecule type" value="Genomic_DNA"/>
</dbReference>
<evidence type="ECO:0000256" key="3">
    <source>
        <dbReference type="ARBA" id="ARBA00022679"/>
    </source>
</evidence>
<evidence type="ECO:0000259" key="8">
    <source>
        <dbReference type="Pfam" id="PF02397"/>
    </source>
</evidence>
<dbReference type="Proteomes" id="UP000182753">
    <property type="component" value="Unassembled WGS sequence"/>
</dbReference>
<dbReference type="NCBIfam" id="TIGR03025">
    <property type="entry name" value="EPS_sugtrans"/>
    <property type="match status" value="1"/>
</dbReference>
<keyword evidence="6 7" id="KW-0472">Membrane</keyword>
<feature type="transmembrane region" description="Helical" evidence="7">
    <location>
        <begin position="7"/>
        <end position="28"/>
    </location>
</feature>
<keyword evidence="5 7" id="KW-1133">Transmembrane helix</keyword>
<evidence type="ECO:0000256" key="1">
    <source>
        <dbReference type="ARBA" id="ARBA00004141"/>
    </source>
</evidence>
<comment type="subcellular location">
    <subcellularLocation>
        <location evidence="1">Membrane</location>
        <topology evidence="1">Multi-pass membrane protein</topology>
    </subcellularLocation>
</comment>
<dbReference type="InterPro" id="IPR017473">
    <property type="entry name" value="Undecaprenyl-P_gluc_Ptfrase"/>
</dbReference>
<accession>A0A1J4RW83</accession>
<evidence type="ECO:0000256" key="7">
    <source>
        <dbReference type="SAM" id="Phobius"/>
    </source>
</evidence>
<gene>
    <name evidence="9" type="ORF">AUJ40_00095</name>
</gene>
<dbReference type="PANTHER" id="PTHR30576">
    <property type="entry name" value="COLANIC BIOSYNTHESIS UDP-GLUCOSE LIPID CARRIER TRANSFERASE"/>
    <property type="match status" value="1"/>
</dbReference>
<feature type="transmembrane region" description="Helical" evidence="7">
    <location>
        <begin position="48"/>
        <end position="69"/>
    </location>
</feature>
<dbReference type="GO" id="GO:0016780">
    <property type="term" value="F:phosphotransferase activity, for other substituted phosphate groups"/>
    <property type="evidence" value="ECO:0007669"/>
    <property type="project" value="TreeGrafter"/>
</dbReference>
<protein>
    <submittedName>
        <fullName evidence="9">Undecaprenyl-phosphate glucose phosphotransferase</fullName>
    </submittedName>
</protein>
<dbReference type="InterPro" id="IPR003362">
    <property type="entry name" value="Bact_transf"/>
</dbReference>
<dbReference type="GO" id="GO:0016020">
    <property type="term" value="C:membrane"/>
    <property type="evidence" value="ECO:0007669"/>
    <property type="project" value="UniProtKB-SubCell"/>
</dbReference>
<feature type="domain" description="Bacterial sugar transferase" evidence="8">
    <location>
        <begin position="277"/>
        <end position="461"/>
    </location>
</feature>
<reference evidence="9 10" key="1">
    <citation type="journal article" date="2016" name="Environ. Microbiol.">
        <title>Genomic resolution of a cold subsurface aquifer community provides metabolic insights for novel microbes adapted to high CO concentrations.</title>
        <authorList>
            <person name="Probst A.J."/>
            <person name="Castelle C.J."/>
            <person name="Singh A."/>
            <person name="Brown C.T."/>
            <person name="Anantharaman K."/>
            <person name="Sharon I."/>
            <person name="Hug L.A."/>
            <person name="Burstein D."/>
            <person name="Emerson J.B."/>
            <person name="Thomas B.C."/>
            <person name="Banfield J.F."/>
        </authorList>
    </citation>
    <scope>NUCLEOTIDE SEQUENCE [LARGE SCALE GENOMIC DNA]</scope>
    <source>
        <strain evidence="9">CG1_02_42_45</strain>
    </source>
</reference>
<keyword evidence="4 7" id="KW-0812">Transmembrane</keyword>
<feature type="transmembrane region" description="Helical" evidence="7">
    <location>
        <begin position="279"/>
        <end position="301"/>
    </location>
</feature>
<comment type="caution">
    <text evidence="9">The sequence shown here is derived from an EMBL/GenBank/DDBJ whole genome shotgun (WGS) entry which is preliminary data.</text>
</comment>
<comment type="similarity">
    <text evidence="2">Belongs to the bacterial sugar transferase family.</text>
</comment>
<name>A0A1J4RW83_9BACT</name>
<dbReference type="InterPro" id="IPR017475">
    <property type="entry name" value="EPS_sugar_tfrase"/>
</dbReference>
<proteinExistence type="inferred from homology"/>
<sequence length="476" mass="55208">MKRSELLFSFLLLPIDAAMVAVSFVLSYYIRIKADLLPVNSDVTFKQYLWYVIYILPIWLIIYALNGLYRISRERNYFNDLYKIFVSNSVAILIFIVAIFFGRAFFFSRLILIFILLISVFLVFIGRYIVTETQKYLYRYGFGVHRVIIIGSNEISHRLAREMIYVKRLGMKFIGLVNGLRNSGRRPSDLRVLGDVTNLSAIIKKSYPDEVILTDVGINRDKILDIIQACSDANCGFKFISDVFSIVTTSVNSSILAGLPIMELKTIALDGWGRIVKRLFDIVFSFLALVIASPFMLLVAIGTKLTSRGPIIYRQKRVGRDGRNFEFYKFRSMYIEECDTSERGSKWTTAKDEKTRITPFGRFIRKSNLDELPQFWNVLKGDMSFVGPRPELPKFVDKFQKEIPDYFRRHRVKSGITGWAQVNGLKGDTSIKERVRFDIFYIENWSFWFDIKIIIKTVFLLVEEALGGKYEYRPSS</sequence>
<evidence type="ECO:0000256" key="6">
    <source>
        <dbReference type="ARBA" id="ARBA00023136"/>
    </source>
</evidence>
<evidence type="ECO:0000313" key="9">
    <source>
        <dbReference type="EMBL" id="OIN90293.1"/>
    </source>
</evidence>
<evidence type="ECO:0000256" key="5">
    <source>
        <dbReference type="ARBA" id="ARBA00022989"/>
    </source>
</evidence>
<dbReference type="AlphaFoldDB" id="A0A1J4RW83"/>
<evidence type="ECO:0000256" key="4">
    <source>
        <dbReference type="ARBA" id="ARBA00022692"/>
    </source>
</evidence>
<organism evidence="9 10">
    <name type="scientific">Candidatus Berkelbacteria bacterium CG1_02_42_45</name>
    <dbReference type="NCBI Taxonomy" id="1805036"/>
    <lineage>
        <taxon>Bacteria</taxon>
        <taxon>Candidatus Berkelbacteria</taxon>
    </lineage>
</organism>
<evidence type="ECO:0000313" key="10">
    <source>
        <dbReference type="Proteomes" id="UP000182753"/>
    </source>
</evidence>
<feature type="transmembrane region" description="Helical" evidence="7">
    <location>
        <begin position="107"/>
        <end position="130"/>
    </location>
</feature>
<evidence type="ECO:0000256" key="2">
    <source>
        <dbReference type="ARBA" id="ARBA00006464"/>
    </source>
</evidence>
<dbReference type="Gene3D" id="3.40.50.720">
    <property type="entry name" value="NAD(P)-binding Rossmann-like Domain"/>
    <property type="match status" value="1"/>
</dbReference>
<dbReference type="PANTHER" id="PTHR30576:SF0">
    <property type="entry name" value="UNDECAPRENYL-PHOSPHATE N-ACETYLGALACTOSAMINYL 1-PHOSPHATE TRANSFERASE-RELATED"/>
    <property type="match status" value="1"/>
</dbReference>
<dbReference type="Pfam" id="PF13727">
    <property type="entry name" value="CoA_binding_3"/>
    <property type="match status" value="1"/>
</dbReference>
<keyword evidence="3 9" id="KW-0808">Transferase</keyword>
<feature type="transmembrane region" description="Helical" evidence="7">
    <location>
        <begin position="81"/>
        <end position="101"/>
    </location>
</feature>
<dbReference type="Pfam" id="PF02397">
    <property type="entry name" value="Bac_transf"/>
    <property type="match status" value="1"/>
</dbReference>